<dbReference type="STRING" id="1232681.ADIS_0037"/>
<dbReference type="AlphaFoldDB" id="R7ZZF1"/>
<keyword evidence="2" id="KW-1185">Reference proteome</keyword>
<gene>
    <name evidence="1" type="ORF">ADIS_0037</name>
</gene>
<dbReference type="Proteomes" id="UP000013909">
    <property type="component" value="Unassembled WGS sequence"/>
</dbReference>
<dbReference type="RefSeq" id="WP_010852192.1">
    <property type="nucleotide sequence ID" value="NZ_AQHR01000001.1"/>
</dbReference>
<reference evidence="1 2" key="1">
    <citation type="submission" date="2013-02" db="EMBL/GenBank/DDBJ databases">
        <title>A novel strain isolated from Lonar lake, Maharashtra, India.</title>
        <authorList>
            <person name="Singh A."/>
        </authorList>
    </citation>
    <scope>NUCLEOTIDE SEQUENCE [LARGE SCALE GENOMIC DNA]</scope>
    <source>
        <strain evidence="1 2">AK24</strain>
    </source>
</reference>
<evidence type="ECO:0000313" key="1">
    <source>
        <dbReference type="EMBL" id="EON79470.1"/>
    </source>
</evidence>
<comment type="caution">
    <text evidence="1">The sequence shown here is derived from an EMBL/GenBank/DDBJ whole genome shotgun (WGS) entry which is preliminary data.</text>
</comment>
<sequence length="48" mass="5668">MIKQLYEIESAYRTGRLNLEVTHWDDHFYVTCLPEGRRPDEPGLSCDL</sequence>
<dbReference type="EMBL" id="AQHR01000001">
    <property type="protein sequence ID" value="EON79470.1"/>
    <property type="molecule type" value="Genomic_DNA"/>
</dbReference>
<evidence type="ECO:0000313" key="2">
    <source>
        <dbReference type="Proteomes" id="UP000013909"/>
    </source>
</evidence>
<name>R7ZZF1_9BACT</name>
<proteinExistence type="predicted"/>
<accession>R7ZZF1</accession>
<organism evidence="1 2">
    <name type="scientific">Lunatimonas lonarensis</name>
    <dbReference type="NCBI Taxonomy" id="1232681"/>
    <lineage>
        <taxon>Bacteria</taxon>
        <taxon>Pseudomonadati</taxon>
        <taxon>Bacteroidota</taxon>
        <taxon>Cytophagia</taxon>
        <taxon>Cytophagales</taxon>
        <taxon>Cyclobacteriaceae</taxon>
    </lineage>
</organism>
<protein>
    <submittedName>
        <fullName evidence="1">Uncharacterized protein</fullName>
    </submittedName>
</protein>